<dbReference type="SUPFAM" id="SSF56349">
    <property type="entry name" value="DNA breaking-rejoining enzymes"/>
    <property type="match status" value="1"/>
</dbReference>
<dbReference type="Pfam" id="PF00589">
    <property type="entry name" value="Phage_integrase"/>
    <property type="match status" value="1"/>
</dbReference>
<sequence>MTKEIVQNSTDIVTNNEKLRVFLQASTSENTRRSYRSAIRQFERWGGMLPCNASILVQYIVSRSQELSPQTLSLHLTAIKQWHVYQGIHDPTADPLIRKTMEGIRRVTGKPQVKAQALRLEHIAQMVACLKRRDESKKQFRDLALILIGYFGAFRRSELVGISVEDLTFEPEGVLIRLPKSKTDQTGSGIVKAIPYSGKAICPVKSLEQWLHCAGISEGSVFCSVNRWDQIQPRALIPSAVNDLLKSIGRECEFDFVPNLSSHSLRRGMSTSAARENISFELIKKQGGWKNDATVWEYIDEGRQFTDNASGQLMDVLNEISVKD</sequence>
<dbReference type="SUPFAM" id="SSF47823">
    <property type="entry name" value="lambda integrase-like, N-terminal domain"/>
    <property type="match status" value="1"/>
</dbReference>
<feature type="domain" description="Tyr recombinase" evidence="5">
    <location>
        <begin position="113"/>
        <end position="315"/>
    </location>
</feature>
<evidence type="ECO:0000313" key="8">
    <source>
        <dbReference type="Proteomes" id="UP001465153"/>
    </source>
</evidence>
<dbReference type="Gene3D" id="1.10.150.130">
    <property type="match status" value="1"/>
</dbReference>
<dbReference type="InterPro" id="IPR002104">
    <property type="entry name" value="Integrase_catalytic"/>
</dbReference>
<dbReference type="PROSITE" id="PS51900">
    <property type="entry name" value="CB"/>
    <property type="match status" value="1"/>
</dbReference>
<organism evidence="7 8">
    <name type="scientific">Sessilibacter corallicola</name>
    <dbReference type="NCBI Taxonomy" id="2904075"/>
    <lineage>
        <taxon>Bacteria</taxon>
        <taxon>Pseudomonadati</taxon>
        <taxon>Pseudomonadota</taxon>
        <taxon>Gammaproteobacteria</taxon>
        <taxon>Cellvibrionales</taxon>
        <taxon>Cellvibrionaceae</taxon>
        <taxon>Sessilibacter</taxon>
    </lineage>
</organism>
<dbReference type="Gene3D" id="1.10.443.10">
    <property type="entry name" value="Intergrase catalytic core"/>
    <property type="match status" value="1"/>
</dbReference>
<feature type="domain" description="Core-binding (CB)" evidence="6">
    <location>
        <begin position="13"/>
        <end position="87"/>
    </location>
</feature>
<reference evidence="7 8" key="1">
    <citation type="submission" date="2024-04" db="EMBL/GenBank/DDBJ databases">
        <title>Draft genome sequence of Sessilibacter corallicola NBRC 116591.</title>
        <authorList>
            <person name="Miyakawa T."/>
            <person name="Kusuya Y."/>
            <person name="Miura T."/>
        </authorList>
    </citation>
    <scope>NUCLEOTIDE SEQUENCE [LARGE SCALE GENOMIC DNA]</scope>
    <source>
        <strain evidence="7 8">KU-00831-HH</strain>
    </source>
</reference>
<dbReference type="InterPro" id="IPR011010">
    <property type="entry name" value="DNA_brk_join_enz"/>
</dbReference>
<evidence type="ECO:0000256" key="2">
    <source>
        <dbReference type="ARBA" id="ARBA00023125"/>
    </source>
</evidence>
<dbReference type="PANTHER" id="PTHR34605">
    <property type="entry name" value="PHAGE_INTEGRASE DOMAIN-CONTAINING PROTEIN"/>
    <property type="match status" value="1"/>
</dbReference>
<name>A0ABQ0AEE3_9GAMM</name>
<keyword evidence="3" id="KW-0233">DNA recombination</keyword>
<dbReference type="PROSITE" id="PS51898">
    <property type="entry name" value="TYR_RECOMBINASE"/>
    <property type="match status" value="1"/>
</dbReference>
<keyword evidence="2 4" id="KW-0238">DNA-binding</keyword>
<dbReference type="InterPro" id="IPR010998">
    <property type="entry name" value="Integrase_recombinase_N"/>
</dbReference>
<dbReference type="RefSeq" id="WP_353304389.1">
    <property type="nucleotide sequence ID" value="NZ_BAABWN010000018.1"/>
</dbReference>
<comment type="caution">
    <text evidence="7">The sequence shown here is derived from an EMBL/GenBank/DDBJ whole genome shotgun (WGS) entry which is preliminary data.</text>
</comment>
<evidence type="ECO:0000313" key="7">
    <source>
        <dbReference type="EMBL" id="GAA6170028.1"/>
    </source>
</evidence>
<accession>A0ABQ0AEE3</accession>
<protein>
    <submittedName>
        <fullName evidence="7">Site-specific integrase</fullName>
    </submittedName>
</protein>
<dbReference type="InterPro" id="IPR044068">
    <property type="entry name" value="CB"/>
</dbReference>
<keyword evidence="1" id="KW-0229">DNA integration</keyword>
<evidence type="ECO:0000256" key="3">
    <source>
        <dbReference type="ARBA" id="ARBA00023172"/>
    </source>
</evidence>
<evidence type="ECO:0000256" key="1">
    <source>
        <dbReference type="ARBA" id="ARBA00022908"/>
    </source>
</evidence>
<evidence type="ECO:0000259" key="6">
    <source>
        <dbReference type="PROSITE" id="PS51900"/>
    </source>
</evidence>
<proteinExistence type="predicted"/>
<evidence type="ECO:0000259" key="5">
    <source>
        <dbReference type="PROSITE" id="PS51898"/>
    </source>
</evidence>
<dbReference type="PANTHER" id="PTHR34605:SF4">
    <property type="entry name" value="DNA ADENINE METHYLTRANSFERASE"/>
    <property type="match status" value="1"/>
</dbReference>
<evidence type="ECO:0000256" key="4">
    <source>
        <dbReference type="PROSITE-ProRule" id="PRU01248"/>
    </source>
</evidence>
<dbReference type="EMBL" id="BAABWN010000018">
    <property type="protein sequence ID" value="GAA6170028.1"/>
    <property type="molecule type" value="Genomic_DNA"/>
</dbReference>
<gene>
    <name evidence="7" type="ORF">NBRC116591_38400</name>
</gene>
<dbReference type="Proteomes" id="UP001465153">
    <property type="component" value="Unassembled WGS sequence"/>
</dbReference>
<keyword evidence="8" id="KW-1185">Reference proteome</keyword>
<dbReference type="InterPro" id="IPR052925">
    <property type="entry name" value="Phage_Integrase-like_Recomb"/>
</dbReference>
<dbReference type="CDD" id="cd00799">
    <property type="entry name" value="INT_Cre_C"/>
    <property type="match status" value="1"/>
</dbReference>
<dbReference type="InterPro" id="IPR013762">
    <property type="entry name" value="Integrase-like_cat_sf"/>
</dbReference>